<dbReference type="InterPro" id="IPR036188">
    <property type="entry name" value="FAD/NAD-bd_sf"/>
</dbReference>
<reference evidence="3 4" key="1">
    <citation type="submission" date="2017-10" db="EMBL/GenBank/DDBJ databases">
        <title>The draft genome sequence of Lewinella nigricans NBRC 102662.</title>
        <authorList>
            <person name="Wang K."/>
        </authorList>
    </citation>
    <scope>NUCLEOTIDE SEQUENCE [LARGE SCALE GENOMIC DNA]</scope>
    <source>
        <strain evidence="3 4">NBRC 102662</strain>
    </source>
</reference>
<keyword evidence="1" id="KW-1133">Transmembrane helix</keyword>
<organism evidence="3 4">
    <name type="scientific">Flavilitoribacter nigricans (strain ATCC 23147 / DSM 23189 / NBRC 102662 / NCIMB 1420 / SS-2)</name>
    <name type="common">Lewinella nigricans</name>
    <dbReference type="NCBI Taxonomy" id="1122177"/>
    <lineage>
        <taxon>Bacteria</taxon>
        <taxon>Pseudomonadati</taxon>
        <taxon>Bacteroidota</taxon>
        <taxon>Saprospiria</taxon>
        <taxon>Saprospirales</taxon>
        <taxon>Lewinellaceae</taxon>
        <taxon>Flavilitoribacter</taxon>
    </lineage>
</organism>
<dbReference type="RefSeq" id="WP_099154553.1">
    <property type="nucleotide sequence ID" value="NZ_PDUD01000045.1"/>
</dbReference>
<dbReference type="GO" id="GO:0005737">
    <property type="term" value="C:cytoplasm"/>
    <property type="evidence" value="ECO:0007669"/>
    <property type="project" value="TreeGrafter"/>
</dbReference>
<dbReference type="Gene3D" id="3.30.9.10">
    <property type="entry name" value="D-Amino Acid Oxidase, subunit A, domain 2"/>
    <property type="match status" value="1"/>
</dbReference>
<dbReference type="SUPFAM" id="SSF51905">
    <property type="entry name" value="FAD/NAD(P)-binding domain"/>
    <property type="match status" value="1"/>
</dbReference>
<keyword evidence="4" id="KW-1185">Reference proteome</keyword>
<proteinExistence type="predicted"/>
<dbReference type="InterPro" id="IPR006076">
    <property type="entry name" value="FAD-dep_OxRdtase"/>
</dbReference>
<gene>
    <name evidence="3" type="ORF">CRP01_34055</name>
</gene>
<keyword evidence="1" id="KW-0472">Membrane</keyword>
<sequence>MGNNSALPSYSLSYWEKESFFSNIETLIIGSGIVGLSAAIHLKERRPDRRVVVLERGPLPIGASTRNAGFACFGSLSELLDDASERPLDEVITLAAERYRGLRRLRERLGDATIDYRPYGGYELFRASENERFQSCRDMMDTYNRALSSVTGRDDTYRLAGEKLADFGFAGVQQLIHNQAEGQIHTGKMMATLLSRARILGVDIYNGVGVDRLEDSAQGVEVRTELGWILRAENVLVATNGFAARLLPDLAVAPARNQVLITKPVPGLPFAACFHYDRGYYYFRNIDGRILLGGGRNIDPTGETTTEFGTTPPIRRALLELLHSLILPDRPVEVDSWWSGIMGVGTQKQPIVQRLSDHVVVAVRMGGMGVAIGSLVGERGGEMLV</sequence>
<protein>
    <submittedName>
        <fullName evidence="3">FAD-dependent oxidoreductase</fullName>
    </submittedName>
</protein>
<dbReference type="Proteomes" id="UP000223913">
    <property type="component" value="Unassembled WGS sequence"/>
</dbReference>
<dbReference type="PANTHER" id="PTHR13847">
    <property type="entry name" value="SARCOSINE DEHYDROGENASE-RELATED"/>
    <property type="match status" value="1"/>
</dbReference>
<feature type="domain" description="FAD dependent oxidoreductase" evidence="2">
    <location>
        <begin position="27"/>
        <end position="378"/>
    </location>
</feature>
<keyword evidence="1" id="KW-0812">Transmembrane</keyword>
<name>A0A2D0N0U3_FLAN2</name>
<dbReference type="Gene3D" id="3.50.50.60">
    <property type="entry name" value="FAD/NAD(P)-binding domain"/>
    <property type="match status" value="1"/>
</dbReference>
<dbReference type="EMBL" id="PDUD01000045">
    <property type="protein sequence ID" value="PHN02060.1"/>
    <property type="molecule type" value="Genomic_DNA"/>
</dbReference>
<dbReference type="OrthoDB" id="1491488at2"/>
<dbReference type="AlphaFoldDB" id="A0A2D0N0U3"/>
<evidence type="ECO:0000259" key="2">
    <source>
        <dbReference type="Pfam" id="PF01266"/>
    </source>
</evidence>
<comment type="caution">
    <text evidence="3">The sequence shown here is derived from an EMBL/GenBank/DDBJ whole genome shotgun (WGS) entry which is preliminary data.</text>
</comment>
<evidence type="ECO:0000256" key="1">
    <source>
        <dbReference type="SAM" id="Phobius"/>
    </source>
</evidence>
<feature type="transmembrane region" description="Helical" evidence="1">
    <location>
        <begin position="20"/>
        <end position="40"/>
    </location>
</feature>
<dbReference type="PANTHER" id="PTHR13847:SF281">
    <property type="entry name" value="FAD DEPENDENT OXIDOREDUCTASE DOMAIN-CONTAINING PROTEIN"/>
    <property type="match status" value="1"/>
</dbReference>
<evidence type="ECO:0000313" key="3">
    <source>
        <dbReference type="EMBL" id="PHN02060.1"/>
    </source>
</evidence>
<evidence type="ECO:0000313" key="4">
    <source>
        <dbReference type="Proteomes" id="UP000223913"/>
    </source>
</evidence>
<accession>A0A2D0N0U3</accession>
<dbReference type="Pfam" id="PF01266">
    <property type="entry name" value="DAO"/>
    <property type="match status" value="1"/>
</dbReference>